<organism evidence="2 3">
    <name type="scientific">Alishewanella jeotgali KCTC 22429</name>
    <dbReference type="NCBI Taxonomy" id="1129374"/>
    <lineage>
        <taxon>Bacteria</taxon>
        <taxon>Pseudomonadati</taxon>
        <taxon>Pseudomonadota</taxon>
        <taxon>Gammaproteobacteria</taxon>
        <taxon>Alteromonadales</taxon>
        <taxon>Alteromonadaceae</taxon>
        <taxon>Alishewanella</taxon>
    </lineage>
</organism>
<evidence type="ECO:0000313" key="3">
    <source>
        <dbReference type="Proteomes" id="UP000012046"/>
    </source>
</evidence>
<dbReference type="eggNOG" id="ENOG5032ABA">
    <property type="taxonomic scope" value="Bacteria"/>
</dbReference>
<keyword evidence="3" id="KW-1185">Reference proteome</keyword>
<sequence>MNMKTKYLCTLMLLGTSYSASAALVDLTGAGYVTYGDFNSYSLPIASLQNGCYPFNNSCPLYIPGSVGQISDKIVIASGVPGAGINTSLSGVERAYETPNSSSQNFFSTAINPDPNGAGEFFGDKANTWDITLLALRNYLAGESMALFFNNNNNNGGNLQSLAAWAQFEVTDNNGNRLGIFDFTNNGGAYDLISQGGGGQFLGDPTAYTSTGAGPLIGNNSSTDYVLAGGPICLDTTSAAVPIPVPCDSPLKDFGPVNHNLGSNAAAYAVVAPELNALLKNLFTLDDALLANYTMHVDLRLGCDPQFGAVNDEICTGATSGFGKNLNNGYEQLFIGTARFSDDRPPVDVPVPAVLFLFGTGLLIMRRFSTK</sequence>
<dbReference type="EMBL" id="AHTH01000004">
    <property type="protein sequence ID" value="EHR42503.1"/>
    <property type="molecule type" value="Genomic_DNA"/>
</dbReference>
<protein>
    <recommendedName>
        <fullName evidence="4">PEP-CTERM sorting domain-containing protein</fullName>
    </recommendedName>
</protein>
<evidence type="ECO:0000313" key="2">
    <source>
        <dbReference type="EMBL" id="EHR42503.1"/>
    </source>
</evidence>
<dbReference type="PATRIC" id="fig|1129374.4.peg.289"/>
<name>H3ZAE9_9ALTE</name>
<gene>
    <name evidence="2" type="ORF">AJE_01439</name>
</gene>
<accession>H3ZAE9</accession>
<keyword evidence="1" id="KW-0732">Signal</keyword>
<evidence type="ECO:0000256" key="1">
    <source>
        <dbReference type="SAM" id="SignalP"/>
    </source>
</evidence>
<feature type="chain" id="PRO_5003591607" description="PEP-CTERM sorting domain-containing protein" evidence="1">
    <location>
        <begin position="23"/>
        <end position="371"/>
    </location>
</feature>
<dbReference type="Proteomes" id="UP000012046">
    <property type="component" value="Unassembled WGS sequence"/>
</dbReference>
<comment type="caution">
    <text evidence="2">The sequence shown here is derived from an EMBL/GenBank/DDBJ whole genome shotgun (WGS) entry which is preliminary data.</text>
</comment>
<proteinExistence type="predicted"/>
<dbReference type="AlphaFoldDB" id="H3ZAE9"/>
<feature type="signal peptide" evidence="1">
    <location>
        <begin position="1"/>
        <end position="22"/>
    </location>
</feature>
<reference evidence="2 3" key="1">
    <citation type="journal article" date="2012" name="J. Bacteriol.">
        <title>Genome Sequence of Extracellular-Protease-Producing Alishewanella jeotgali Isolated from Traditional Korean Fermented Seafood.</title>
        <authorList>
            <person name="Jung J."/>
            <person name="Chun J."/>
            <person name="Park W."/>
        </authorList>
    </citation>
    <scope>NUCLEOTIDE SEQUENCE [LARGE SCALE GENOMIC DNA]</scope>
    <source>
        <strain evidence="2 3">KCTC 22429</strain>
    </source>
</reference>
<evidence type="ECO:0008006" key="4">
    <source>
        <dbReference type="Google" id="ProtNLM"/>
    </source>
</evidence>